<gene>
    <name evidence="2" type="ORF">F0L74_15025</name>
</gene>
<evidence type="ECO:0000256" key="1">
    <source>
        <dbReference type="SAM" id="SignalP"/>
    </source>
</evidence>
<dbReference type="AlphaFoldDB" id="A0A5B2VYQ9"/>
<organism evidence="2 3">
    <name type="scientific">Chitinophaga agrisoli</name>
    <dbReference type="NCBI Taxonomy" id="2607653"/>
    <lineage>
        <taxon>Bacteria</taxon>
        <taxon>Pseudomonadati</taxon>
        <taxon>Bacteroidota</taxon>
        <taxon>Chitinophagia</taxon>
        <taxon>Chitinophagales</taxon>
        <taxon>Chitinophagaceae</taxon>
        <taxon>Chitinophaga</taxon>
    </lineage>
</organism>
<dbReference type="InterPro" id="IPR032560">
    <property type="entry name" value="DUF4932"/>
</dbReference>
<keyword evidence="3" id="KW-1185">Reference proteome</keyword>
<proteinExistence type="predicted"/>
<protein>
    <submittedName>
        <fullName evidence="2">DUF4932 domain-containing protein</fullName>
    </submittedName>
</protein>
<dbReference type="Proteomes" id="UP000324611">
    <property type="component" value="Unassembled WGS sequence"/>
</dbReference>
<evidence type="ECO:0000313" key="2">
    <source>
        <dbReference type="EMBL" id="KAA2243788.1"/>
    </source>
</evidence>
<dbReference type="RefSeq" id="WP_149838663.1">
    <property type="nucleotide sequence ID" value="NZ_VUOC01000002.1"/>
</dbReference>
<evidence type="ECO:0000313" key="3">
    <source>
        <dbReference type="Proteomes" id="UP000324611"/>
    </source>
</evidence>
<name>A0A5B2VYQ9_9BACT</name>
<dbReference type="Pfam" id="PF16286">
    <property type="entry name" value="DUF4932"/>
    <property type="match status" value="1"/>
</dbReference>
<accession>A0A5B2VYQ9</accession>
<feature type="signal peptide" evidence="1">
    <location>
        <begin position="1"/>
        <end position="19"/>
    </location>
</feature>
<comment type="caution">
    <text evidence="2">The sequence shown here is derived from an EMBL/GenBank/DDBJ whole genome shotgun (WGS) entry which is preliminary data.</text>
</comment>
<feature type="chain" id="PRO_5023085292" evidence="1">
    <location>
        <begin position="20"/>
        <end position="544"/>
    </location>
</feature>
<sequence length="544" mass="62656">MKKLILCLLVLLTIHSQRAFSLTRFQDFSFDQKGIVFSIDPRIELYNVMNMLAGIPTITANATAYKQEIFGRFSAYEQHPGLQFFIRCRMKGWGVDNPLFFMLQLDKTLQLQPGIDPGVAKGAGGIDTIKQLAIAVKQFCEDSYFAEFFNAHAPFYRMILQNTQYHFRDFNERTRLEQYYGQQHAGYNIILNLLEGEGNFGPSVQTPEGRQLYAVISTNGSQGDLPSFTPSFSTYDLIYHEFSHSFINYLVHAADVAPTEHLWEPIKQSMAQQAYDNWLTVVQEHLVRAATIRLATQRFGEAIAQSYYHKMEIGRRFIYIDALCNRLQQYEQQRQRYPHFSNFFPHILPCLDSITQQDIARLQALVQQYRQPDVAHIPIPAQVHYDSSMVFIISSHENDETAMAGLKAYVEQYRNMVNSRINIITDNEALKTDLSHCDIMVFGTPHGNTFLRQHMAGMPLQITDSTVLAGNLLHGRHFQVVTTWVNPANPAHTMLIHTAQQAADIRNYFYSAQKEAHNYWIAENLVTIKSGDYRRMMQIWFADE</sequence>
<reference evidence="2 3" key="1">
    <citation type="submission" date="2019-09" db="EMBL/GenBank/DDBJ databases">
        <title>Chitinophaga ginsengihumi sp. nov., isolated from soil of ginseng rhizosphere.</title>
        <authorList>
            <person name="Lee J."/>
        </authorList>
    </citation>
    <scope>NUCLEOTIDE SEQUENCE [LARGE SCALE GENOMIC DNA]</scope>
    <source>
        <strain evidence="2 3">BN140078</strain>
    </source>
</reference>
<keyword evidence="1" id="KW-0732">Signal</keyword>
<dbReference type="EMBL" id="VUOC01000002">
    <property type="protein sequence ID" value="KAA2243788.1"/>
    <property type="molecule type" value="Genomic_DNA"/>
</dbReference>
<reference evidence="2 3" key="2">
    <citation type="submission" date="2019-09" db="EMBL/GenBank/DDBJ databases">
        <authorList>
            <person name="Jin C."/>
        </authorList>
    </citation>
    <scope>NUCLEOTIDE SEQUENCE [LARGE SCALE GENOMIC DNA]</scope>
    <source>
        <strain evidence="2 3">BN140078</strain>
    </source>
</reference>